<organism evidence="2 3">
    <name type="scientific">Lipotes vexillifer</name>
    <name type="common">Yangtze river dolphin</name>
    <dbReference type="NCBI Taxonomy" id="118797"/>
    <lineage>
        <taxon>Eukaryota</taxon>
        <taxon>Metazoa</taxon>
        <taxon>Chordata</taxon>
        <taxon>Craniata</taxon>
        <taxon>Vertebrata</taxon>
        <taxon>Euteleostomi</taxon>
        <taxon>Mammalia</taxon>
        <taxon>Eutheria</taxon>
        <taxon>Laurasiatheria</taxon>
        <taxon>Artiodactyla</taxon>
        <taxon>Whippomorpha</taxon>
        <taxon>Cetacea</taxon>
        <taxon>Odontoceti</taxon>
        <taxon>Lipotidae</taxon>
        <taxon>Lipotes</taxon>
    </lineage>
</organism>
<reference evidence="3" key="1">
    <citation type="submission" date="2025-08" db="UniProtKB">
        <authorList>
            <consortium name="RefSeq"/>
        </authorList>
    </citation>
    <scope>IDENTIFICATION</scope>
</reference>
<evidence type="ECO:0000313" key="2">
    <source>
        <dbReference type="Proteomes" id="UP000265300"/>
    </source>
</evidence>
<name>A0A340XXM2_LIPVE</name>
<feature type="compositionally biased region" description="Basic and acidic residues" evidence="1">
    <location>
        <begin position="256"/>
        <end position="265"/>
    </location>
</feature>
<feature type="compositionally biased region" description="Polar residues" evidence="1">
    <location>
        <begin position="237"/>
        <end position="246"/>
    </location>
</feature>
<feature type="region of interest" description="Disordered" evidence="1">
    <location>
        <begin position="1"/>
        <end position="265"/>
    </location>
</feature>
<dbReference type="KEGG" id="lve:103083073"/>
<keyword evidence="2" id="KW-1185">Reference proteome</keyword>
<gene>
    <name evidence="3" type="primary">LOC103083073</name>
</gene>
<evidence type="ECO:0000256" key="1">
    <source>
        <dbReference type="SAM" id="MobiDB-lite"/>
    </source>
</evidence>
<accession>A0A340XXM2</accession>
<protein>
    <submittedName>
        <fullName evidence="3">Proline-rich protein 2-like</fullName>
    </submittedName>
</protein>
<dbReference type="RefSeq" id="XP_007464054.1">
    <property type="nucleotide sequence ID" value="XM_007463992.1"/>
</dbReference>
<evidence type="ECO:0000313" key="3">
    <source>
        <dbReference type="RefSeq" id="XP_007464054.1"/>
    </source>
</evidence>
<feature type="compositionally biased region" description="Basic residues" evidence="1">
    <location>
        <begin position="172"/>
        <end position="181"/>
    </location>
</feature>
<proteinExistence type="predicted"/>
<sequence length="265" mass="27948">MKPSRTPCRPPLTDLPPPPASRLPSSWTRKLGLRPGFASRSQVSPRTWGGRPMQPLGWNSGCKSSVRGKGDRGTEGNLSTLLTFLPPPEVVQRSLPARTERVTGQPPNAASLSPPPGSPEKQQGPVLTGPLHSTGDSGPTDRAELGAGLLRTCAPAPEVRPTTCCGPPKQRERVRQRKHPRPSLLQPAPGAKAGPRHGPTQTLWRRAQEGTVSSYPGGPSESKPPAADVGKEHPASKASSSAQNTAGAQRQPPRAEPPREGRTGS</sequence>
<dbReference type="InParanoid" id="A0A340XXM2"/>
<dbReference type="GeneID" id="103083073"/>
<feature type="compositionally biased region" description="Pro residues" evidence="1">
    <location>
        <begin position="8"/>
        <end position="21"/>
    </location>
</feature>
<dbReference type="Proteomes" id="UP000265300">
    <property type="component" value="Unplaced"/>
</dbReference>
<dbReference type="AlphaFoldDB" id="A0A340XXM2"/>